<dbReference type="InterPro" id="IPR013321">
    <property type="entry name" value="Arc_rbn_hlx_hlx"/>
</dbReference>
<gene>
    <name evidence="3" type="ORF">I6G47_18445</name>
</gene>
<evidence type="ECO:0000313" key="3">
    <source>
        <dbReference type="EMBL" id="QPS79000.1"/>
    </source>
</evidence>
<evidence type="ECO:0000256" key="1">
    <source>
        <dbReference type="SAM" id="MobiDB-lite"/>
    </source>
</evidence>
<feature type="domain" description="Arc-like DNA binding" evidence="2">
    <location>
        <begin position="6"/>
        <end position="49"/>
    </location>
</feature>
<dbReference type="KEGG" id="dla:I6G47_18445"/>
<sequence length="120" mass="13111">MTDKQVPSYPLRMPVELREKLTLVAKNNNRSVNAEIIARLESSLDATGAKADFGQDVAVRSAMAASLADVAVLTLTQDKSWKEDVARRVAESLRAMPLVSAETAPVDAQPPKNRQRPRKA</sequence>
<organism evidence="3 4">
    <name type="scientific">Delftia lacustris</name>
    <dbReference type="NCBI Taxonomy" id="558537"/>
    <lineage>
        <taxon>Bacteria</taxon>
        <taxon>Pseudomonadati</taxon>
        <taxon>Pseudomonadota</taxon>
        <taxon>Betaproteobacteria</taxon>
        <taxon>Burkholderiales</taxon>
        <taxon>Comamonadaceae</taxon>
        <taxon>Delftia</taxon>
    </lineage>
</organism>
<dbReference type="EMBL" id="CP065748">
    <property type="protein sequence ID" value="QPS79000.1"/>
    <property type="molecule type" value="Genomic_DNA"/>
</dbReference>
<dbReference type="Proteomes" id="UP000595064">
    <property type="component" value="Chromosome"/>
</dbReference>
<dbReference type="InterPro" id="IPR005569">
    <property type="entry name" value="Arc_DNA-bd_dom"/>
</dbReference>
<keyword evidence="4" id="KW-1185">Reference proteome</keyword>
<dbReference type="SUPFAM" id="SSF47598">
    <property type="entry name" value="Ribbon-helix-helix"/>
    <property type="match status" value="1"/>
</dbReference>
<feature type="region of interest" description="Disordered" evidence="1">
    <location>
        <begin position="100"/>
        <end position="120"/>
    </location>
</feature>
<dbReference type="AlphaFoldDB" id="A0A7T2YP75"/>
<dbReference type="RefSeq" id="WP_080649881.1">
    <property type="nucleotide sequence ID" value="NZ_CP065748.1"/>
</dbReference>
<proteinExistence type="predicted"/>
<dbReference type="GO" id="GO:0006355">
    <property type="term" value="P:regulation of DNA-templated transcription"/>
    <property type="evidence" value="ECO:0007669"/>
    <property type="project" value="InterPro"/>
</dbReference>
<name>A0A7T2YP75_9BURK</name>
<evidence type="ECO:0000313" key="4">
    <source>
        <dbReference type="Proteomes" id="UP000595064"/>
    </source>
</evidence>
<keyword evidence="3" id="KW-0238">DNA-binding</keyword>
<evidence type="ECO:0000259" key="2">
    <source>
        <dbReference type="Pfam" id="PF03869"/>
    </source>
</evidence>
<dbReference type="GO" id="GO:0003677">
    <property type="term" value="F:DNA binding"/>
    <property type="evidence" value="ECO:0007669"/>
    <property type="project" value="UniProtKB-KW"/>
</dbReference>
<accession>A0A7T2YP75</accession>
<dbReference type="Pfam" id="PF03869">
    <property type="entry name" value="Arc"/>
    <property type="match status" value="1"/>
</dbReference>
<protein>
    <submittedName>
        <fullName evidence="3">Arc family DNA-binding protein</fullName>
    </submittedName>
</protein>
<reference evidence="3 4" key="1">
    <citation type="submission" date="2020-12" db="EMBL/GenBank/DDBJ databases">
        <title>FDA dAtabase for Regulatory Grade micrObial Sequences (FDA-ARGOS): Supporting development and validation of Infectious Disease Dx tests.</title>
        <authorList>
            <person name="Sproer C."/>
            <person name="Gronow S."/>
            <person name="Severitt S."/>
            <person name="Schroder I."/>
            <person name="Tallon L."/>
            <person name="Sadzewicz L."/>
            <person name="Zhao X."/>
            <person name="Boylan J."/>
            <person name="Ott S."/>
            <person name="Bowen H."/>
            <person name="Vavikolanu K."/>
            <person name="Mehta A."/>
            <person name="Aluvathingal J."/>
            <person name="Nadendla S."/>
            <person name="Lowell S."/>
            <person name="Myers T."/>
            <person name="Yan Y."/>
            <person name="Sichtig H."/>
        </authorList>
    </citation>
    <scope>NUCLEOTIDE SEQUENCE [LARGE SCALE GENOMIC DNA]</scope>
    <source>
        <strain evidence="3 4">FDAARGOS_890</strain>
    </source>
</reference>
<dbReference type="Gene3D" id="1.10.1220.10">
    <property type="entry name" value="Met repressor-like"/>
    <property type="match status" value="1"/>
</dbReference>
<dbReference type="InterPro" id="IPR010985">
    <property type="entry name" value="Ribbon_hlx_hlx"/>
</dbReference>